<evidence type="ECO:0000313" key="3">
    <source>
        <dbReference type="EMBL" id="SHO53824.1"/>
    </source>
</evidence>
<dbReference type="PROSITE" id="PS00455">
    <property type="entry name" value="AMP_BINDING"/>
    <property type="match status" value="1"/>
</dbReference>
<dbReference type="SUPFAM" id="SSF47336">
    <property type="entry name" value="ACP-like"/>
    <property type="match status" value="1"/>
</dbReference>
<dbReference type="GO" id="GO:0031177">
    <property type="term" value="F:phosphopantetheine binding"/>
    <property type="evidence" value="ECO:0007669"/>
    <property type="project" value="TreeGrafter"/>
</dbReference>
<gene>
    <name evidence="3" type="ORF">SAMN02745217_04304</name>
</gene>
<dbReference type="OrthoDB" id="9778383at2"/>
<organism evidence="3 4">
    <name type="scientific">Anaerocolumna xylanovorans DSM 12503</name>
    <dbReference type="NCBI Taxonomy" id="1121345"/>
    <lineage>
        <taxon>Bacteria</taxon>
        <taxon>Bacillati</taxon>
        <taxon>Bacillota</taxon>
        <taxon>Clostridia</taxon>
        <taxon>Lachnospirales</taxon>
        <taxon>Lachnospiraceae</taxon>
        <taxon>Anaerocolumna</taxon>
    </lineage>
</organism>
<sequence length="1459" mass="168508">MIKNKLTYAQRNIIELHESFPNTSICNICFEVERSHEISDIQEAINIYLAQNSMFRSRIIKEDNEYYQIIEEEHSYTQCNINTIEQSEFNEFLSRPFDIYNSELWRCALITREGKDYILACIHHIICDAMSSYLIYKDIVSILDSGFIEEKKDFYSFVKGEEKYLASKKYLGDKAFWESIYKVKPDIVKISQNKVRVLDALGKRKCFAMDQDVKEAIESVTSKCSCSIYDVFLAALGFYLGYINNYCTGVNIGTTALNRSKEYMKTAGLFINVIPINLDINYNYSISEYIDYINKIKKMYFWHQKYPYRKLLSHVNQEYNETKLFHVLLSYQPDKIIGIDKHINFQWFFNNFTESDLNIHILDRTDEIGIFYDYKISAFSEQEIDRLNNNLCKIICELNKSPDTLLKEIEVIGQYDKETILNKFNHKIEKNAFVSLQDIIERHCLEEKDKSAVVFKDIVISYEELWYRSGLIADSLSEVGIKNGDVVGIMTGRNEKYIISLLGILRSGAAYLSLDSAHPQNRRQFIIEDSNMKCIIAEDKAMVEVDIPQLNMDTLLKSDKGRVEIKIKQTRDSLAYILYTSGSTGKPKGVKIKHSSIINLINGLYQEVYCNLTESVNVGLTASVLFDASVQQIYAALLLGHTLHIIPDEIKKNGRSYLQYIREKKFNVLDMTPSHLRILIDGNIDNIREIGPEYLLVGGEALRSNLVKEFLQTYNVNSPVIFNVYGPTECCVDSTIYRIDDINQITNKVVPIGKPLPNTRIYILDKEKKLLPVGLPGEIYISGDGVAEGYVNMENENKKRFLEDSFYTGYKMYRTGDLGRFGENGIVEYIGRIDDQVKIRGFRVELGEIESNISNQKGVDTAVVAVNGEEENKQLVSFVVLEEGYQIDGLLENLKKELPYYMIPERFIAIDDIPITANGKVDKKKLLTLCEPVLTAAQISSQDEMEIKLLKIWQEVLKRDDVGVTDNFFDVGGHSLNMTSLLTMVEKEFHCEIPWGVFYQKADVRSIAGYIKSVTRSTYTSIGKSIQKEYYTLSSAQKRMYLTQQMDRMGITNNCPIIIEMRGKVDYRKLKEALQAVVNRHEALRTVFVMHQGEVVQKILDDVILPFDICTEFESIESLIQNFIHPFDLEKGPLIRAQLAYVLQDHCYFLIDIHHIVTDGESFKLIMQEITELYNGRELPEVKYQYRDFSEWQNNMDSEGKMKKQEAYWIDTFKNGIPKLEIPLDYKHPAFMTFEGKTINKELTKEQVEKLALIAKEQDLTLFTLLLSAYGILLYSITDNAEFVIGIPVAARTHFDLQNIVGYFVNMLPVKIDIQESNVSDLFSRIKQRTLEAYDNQDYLFEKLIEKMDNQAGTANSIFQTCFTYTMGLDIIDMEGIETRVIYPEYPVSKFNFLINVIHEKNKIIIAFSYSTQLFKQETANIIIDKYMDIIEKIIENHNVRLTELLNNETGITDEMFEF</sequence>
<reference evidence="3 4" key="1">
    <citation type="submission" date="2016-12" db="EMBL/GenBank/DDBJ databases">
        <authorList>
            <person name="Song W.-J."/>
            <person name="Kurnit D.M."/>
        </authorList>
    </citation>
    <scope>NUCLEOTIDE SEQUENCE [LARGE SCALE GENOMIC DNA]</scope>
    <source>
        <strain evidence="3 4">DSM 12503</strain>
    </source>
</reference>
<name>A0A1M7YMI3_9FIRM</name>
<dbReference type="Gene3D" id="3.30.559.30">
    <property type="entry name" value="Nonribosomal peptide synthetase, condensation domain"/>
    <property type="match status" value="2"/>
</dbReference>
<dbReference type="Pfam" id="PF13193">
    <property type="entry name" value="AMP-binding_C"/>
    <property type="match status" value="1"/>
</dbReference>
<dbReference type="SUPFAM" id="SSF52777">
    <property type="entry name" value="CoA-dependent acyltransferases"/>
    <property type="match status" value="4"/>
</dbReference>
<dbReference type="GO" id="GO:0043041">
    <property type="term" value="P:amino acid activation for nonribosomal peptide biosynthetic process"/>
    <property type="evidence" value="ECO:0007669"/>
    <property type="project" value="TreeGrafter"/>
</dbReference>
<keyword evidence="4" id="KW-1185">Reference proteome</keyword>
<dbReference type="GO" id="GO:0003824">
    <property type="term" value="F:catalytic activity"/>
    <property type="evidence" value="ECO:0007669"/>
    <property type="project" value="InterPro"/>
</dbReference>
<dbReference type="InterPro" id="IPR020845">
    <property type="entry name" value="AMP-binding_CS"/>
</dbReference>
<dbReference type="Gene3D" id="1.10.1200.10">
    <property type="entry name" value="ACP-like"/>
    <property type="match status" value="1"/>
</dbReference>
<dbReference type="GO" id="GO:0008610">
    <property type="term" value="P:lipid biosynthetic process"/>
    <property type="evidence" value="ECO:0007669"/>
    <property type="project" value="UniProtKB-ARBA"/>
</dbReference>
<evidence type="ECO:0000256" key="1">
    <source>
        <dbReference type="ARBA" id="ARBA00001957"/>
    </source>
</evidence>
<accession>A0A1M7YMI3</accession>
<dbReference type="Pfam" id="PF00550">
    <property type="entry name" value="PP-binding"/>
    <property type="match status" value="1"/>
</dbReference>
<dbReference type="InterPro" id="IPR009081">
    <property type="entry name" value="PP-bd_ACP"/>
</dbReference>
<dbReference type="RefSeq" id="WP_073590938.1">
    <property type="nucleotide sequence ID" value="NZ_FRFD01000015.1"/>
</dbReference>
<dbReference type="InterPro" id="IPR010071">
    <property type="entry name" value="AA_adenyl_dom"/>
</dbReference>
<dbReference type="SUPFAM" id="SSF56801">
    <property type="entry name" value="Acetyl-CoA synthetase-like"/>
    <property type="match status" value="1"/>
</dbReference>
<dbReference type="GO" id="GO:0005737">
    <property type="term" value="C:cytoplasm"/>
    <property type="evidence" value="ECO:0007669"/>
    <property type="project" value="TreeGrafter"/>
</dbReference>
<dbReference type="InterPro" id="IPR023213">
    <property type="entry name" value="CAT-like_dom_sf"/>
</dbReference>
<protein>
    <submittedName>
        <fullName evidence="3">Amino acid adenylation domain-containing protein</fullName>
    </submittedName>
</protein>
<dbReference type="InterPro" id="IPR001242">
    <property type="entry name" value="Condensation_dom"/>
</dbReference>
<dbReference type="PANTHER" id="PTHR45527">
    <property type="entry name" value="NONRIBOSOMAL PEPTIDE SYNTHETASE"/>
    <property type="match status" value="1"/>
</dbReference>
<dbReference type="InterPro" id="IPR000873">
    <property type="entry name" value="AMP-dep_synth/lig_dom"/>
</dbReference>
<dbReference type="PROSITE" id="PS50075">
    <property type="entry name" value="CARRIER"/>
    <property type="match status" value="1"/>
</dbReference>
<dbReference type="Gene3D" id="3.30.559.10">
    <property type="entry name" value="Chloramphenicol acetyltransferase-like domain"/>
    <property type="match status" value="2"/>
</dbReference>
<dbReference type="GO" id="GO:0044550">
    <property type="term" value="P:secondary metabolite biosynthetic process"/>
    <property type="evidence" value="ECO:0007669"/>
    <property type="project" value="TreeGrafter"/>
</dbReference>
<dbReference type="CDD" id="cd05930">
    <property type="entry name" value="A_NRPS"/>
    <property type="match status" value="1"/>
</dbReference>
<dbReference type="Pfam" id="PF00501">
    <property type="entry name" value="AMP-binding"/>
    <property type="match status" value="1"/>
</dbReference>
<dbReference type="Pfam" id="PF00668">
    <property type="entry name" value="Condensation"/>
    <property type="match status" value="2"/>
</dbReference>
<dbReference type="EMBL" id="FRFD01000015">
    <property type="protein sequence ID" value="SHO53824.1"/>
    <property type="molecule type" value="Genomic_DNA"/>
</dbReference>
<comment type="cofactor">
    <cofactor evidence="1">
        <name>pantetheine 4'-phosphate</name>
        <dbReference type="ChEBI" id="CHEBI:47942"/>
    </cofactor>
</comment>
<feature type="domain" description="Carrier" evidence="2">
    <location>
        <begin position="940"/>
        <end position="1015"/>
    </location>
</feature>
<evidence type="ECO:0000313" key="4">
    <source>
        <dbReference type="Proteomes" id="UP000184612"/>
    </source>
</evidence>
<dbReference type="Gene3D" id="3.30.300.30">
    <property type="match status" value="1"/>
</dbReference>
<proteinExistence type="predicted"/>
<dbReference type="PANTHER" id="PTHR45527:SF1">
    <property type="entry name" value="FATTY ACID SYNTHASE"/>
    <property type="match status" value="1"/>
</dbReference>
<dbReference type="NCBIfam" id="TIGR01733">
    <property type="entry name" value="AA-adenyl-dom"/>
    <property type="match status" value="1"/>
</dbReference>
<dbReference type="Proteomes" id="UP000184612">
    <property type="component" value="Unassembled WGS sequence"/>
</dbReference>
<dbReference type="STRING" id="1121345.SAMN02745217_04304"/>
<dbReference type="InterPro" id="IPR045851">
    <property type="entry name" value="AMP-bd_C_sf"/>
</dbReference>
<dbReference type="Gene3D" id="2.30.38.10">
    <property type="entry name" value="Luciferase, Domain 3"/>
    <property type="match status" value="1"/>
</dbReference>
<dbReference type="InterPro" id="IPR036736">
    <property type="entry name" value="ACP-like_sf"/>
</dbReference>
<dbReference type="InterPro" id="IPR025110">
    <property type="entry name" value="AMP-bd_C"/>
</dbReference>
<evidence type="ECO:0000259" key="2">
    <source>
        <dbReference type="PROSITE" id="PS50075"/>
    </source>
</evidence>
<dbReference type="CDD" id="cd19531">
    <property type="entry name" value="LCL_NRPS-like"/>
    <property type="match status" value="1"/>
</dbReference>
<dbReference type="Gene3D" id="3.40.50.980">
    <property type="match status" value="2"/>
</dbReference>